<dbReference type="RefSeq" id="WP_163742913.1">
    <property type="nucleotide sequence ID" value="NZ_JAAGOA010000021.1"/>
</dbReference>
<feature type="transmembrane region" description="Helical" evidence="1">
    <location>
        <begin position="73"/>
        <end position="92"/>
    </location>
</feature>
<dbReference type="Pfam" id="PF25592">
    <property type="entry name" value="DUF7937"/>
    <property type="match status" value="1"/>
</dbReference>
<feature type="domain" description="DUF7937" evidence="2">
    <location>
        <begin position="6"/>
        <end position="265"/>
    </location>
</feature>
<evidence type="ECO:0000259" key="2">
    <source>
        <dbReference type="Pfam" id="PF25592"/>
    </source>
</evidence>
<feature type="transmembrane region" description="Helical" evidence="1">
    <location>
        <begin position="173"/>
        <end position="191"/>
    </location>
</feature>
<proteinExistence type="predicted"/>
<feature type="transmembrane region" description="Helical" evidence="1">
    <location>
        <begin position="34"/>
        <end position="53"/>
    </location>
</feature>
<feature type="transmembrane region" description="Helical" evidence="1">
    <location>
        <begin position="241"/>
        <end position="260"/>
    </location>
</feature>
<dbReference type="Proteomes" id="UP000475214">
    <property type="component" value="Unassembled WGS sequence"/>
</dbReference>
<gene>
    <name evidence="3" type="ORF">G1H10_24500</name>
</gene>
<comment type="caution">
    <text evidence="3">The sequence shown here is derived from an EMBL/GenBank/DDBJ whole genome shotgun (WGS) entry which is preliminary data.</text>
</comment>
<keyword evidence="1" id="KW-0812">Transmembrane</keyword>
<feature type="transmembrane region" description="Helical" evidence="1">
    <location>
        <begin position="141"/>
        <end position="161"/>
    </location>
</feature>
<name>A0A6L9SFW9_9ACTN</name>
<sequence>MIPAGDYMRDALAVVLLLLPLGMAWDMDHQAVGLSQLIVATLLSILSLALRYLKSASVLPDAMTPGRVQAVRLLMNTPYAIAVVVTLVLGYVGDARGGGPGSGGGVGVGMAIGLAGVLLAAQGRAAEQRGEHSDAALWRGITMVIAVVALALGTLSAVITMVEMSDDAAWNEFVVLLLGVVLFTVVPLIAVRGVTRGDSVWRDVVVVLGVAGLLAAVWAQAADDTMGEAWSLRLDGPDVLFWPGLGAAAAAAGISAAAPAPHGAVR</sequence>
<feature type="transmembrane region" description="Helical" evidence="1">
    <location>
        <begin position="104"/>
        <end position="121"/>
    </location>
</feature>
<dbReference type="AlphaFoldDB" id="A0A6L9SFW9"/>
<dbReference type="InterPro" id="IPR057697">
    <property type="entry name" value="DUF7937"/>
</dbReference>
<evidence type="ECO:0000313" key="3">
    <source>
        <dbReference type="EMBL" id="NEE03332.1"/>
    </source>
</evidence>
<evidence type="ECO:0000256" key="1">
    <source>
        <dbReference type="SAM" id="Phobius"/>
    </source>
</evidence>
<feature type="transmembrane region" description="Helical" evidence="1">
    <location>
        <begin position="203"/>
        <end position="221"/>
    </location>
</feature>
<keyword evidence="1" id="KW-1133">Transmembrane helix</keyword>
<evidence type="ECO:0000313" key="4">
    <source>
        <dbReference type="Proteomes" id="UP000475214"/>
    </source>
</evidence>
<dbReference type="EMBL" id="JAAGOA010000021">
    <property type="protein sequence ID" value="NEE03332.1"/>
    <property type="molecule type" value="Genomic_DNA"/>
</dbReference>
<organism evidence="3 4">
    <name type="scientific">Phytoactinopolyspora halotolerans</name>
    <dbReference type="NCBI Taxonomy" id="1981512"/>
    <lineage>
        <taxon>Bacteria</taxon>
        <taxon>Bacillati</taxon>
        <taxon>Actinomycetota</taxon>
        <taxon>Actinomycetes</taxon>
        <taxon>Jiangellales</taxon>
        <taxon>Jiangellaceae</taxon>
        <taxon>Phytoactinopolyspora</taxon>
    </lineage>
</organism>
<keyword evidence="4" id="KW-1185">Reference proteome</keyword>
<accession>A0A6L9SFW9</accession>
<protein>
    <recommendedName>
        <fullName evidence="2">DUF7937 domain-containing protein</fullName>
    </recommendedName>
</protein>
<reference evidence="3 4" key="1">
    <citation type="submission" date="2020-02" db="EMBL/GenBank/DDBJ databases">
        <authorList>
            <person name="Li X.-J."/>
            <person name="Han X.-M."/>
        </authorList>
    </citation>
    <scope>NUCLEOTIDE SEQUENCE [LARGE SCALE GENOMIC DNA]</scope>
    <source>
        <strain evidence="3 4">CCTCC AB 2017055</strain>
    </source>
</reference>
<keyword evidence="1" id="KW-0472">Membrane</keyword>